<keyword evidence="15" id="KW-1185">Reference proteome</keyword>
<evidence type="ECO:0000256" key="10">
    <source>
        <dbReference type="HAMAP-Rule" id="MF_01102"/>
    </source>
</evidence>
<evidence type="ECO:0000256" key="5">
    <source>
        <dbReference type="ARBA" id="ARBA00022691"/>
    </source>
</evidence>
<dbReference type="SUPFAM" id="SSF54373">
    <property type="entry name" value="FAD-linked reductases, C-terminal domain"/>
    <property type="match status" value="1"/>
</dbReference>
<dbReference type="PANTHER" id="PTHR13847">
    <property type="entry name" value="SARCOSINE DEHYDROGENASE-RELATED"/>
    <property type="match status" value="1"/>
</dbReference>
<comment type="similarity">
    <text evidence="10">In the C-terminal section; belongs to the DAO family.</text>
</comment>
<keyword evidence="8 10" id="KW-0560">Oxidoreductase</keyword>
<dbReference type="InterPro" id="IPR006076">
    <property type="entry name" value="FAD-dep_OxRdtase"/>
</dbReference>
<dbReference type="NCBIfam" id="TIGR03197">
    <property type="entry name" value="MnmC_Cterm"/>
    <property type="match status" value="1"/>
</dbReference>
<dbReference type="InterPro" id="IPR036188">
    <property type="entry name" value="FAD/NAD-bd_sf"/>
</dbReference>
<dbReference type="Pfam" id="PF01266">
    <property type="entry name" value="DAO"/>
    <property type="match status" value="1"/>
</dbReference>
<gene>
    <name evidence="10 14" type="primary">mnmC</name>
    <name evidence="14" type="ORF">H4F90_05220</name>
</gene>
<keyword evidence="3 10" id="KW-0285">Flavoprotein</keyword>
<comment type="subcellular location">
    <subcellularLocation>
        <location evidence="10">Cytoplasm</location>
    </subcellularLocation>
</comment>
<evidence type="ECO:0000259" key="13">
    <source>
        <dbReference type="Pfam" id="PF05430"/>
    </source>
</evidence>
<proteinExistence type="inferred from homology"/>
<evidence type="ECO:0000313" key="14">
    <source>
        <dbReference type="EMBL" id="MBB1161380.1"/>
    </source>
</evidence>
<keyword evidence="9 10" id="KW-0511">Multifunctional enzyme</keyword>
<keyword evidence="4 10" id="KW-0808">Transferase</keyword>
<feature type="region of interest" description="Disordered" evidence="11">
    <location>
        <begin position="265"/>
        <end position="296"/>
    </location>
</feature>
<feature type="region of interest" description="tRNA (mnm(5)s(2)U34)-methyltransferase" evidence="10">
    <location>
        <begin position="1"/>
        <end position="240"/>
    </location>
</feature>
<evidence type="ECO:0000256" key="3">
    <source>
        <dbReference type="ARBA" id="ARBA00022630"/>
    </source>
</evidence>
<keyword evidence="5 10" id="KW-0949">S-adenosyl-L-methionine</keyword>
<dbReference type="Pfam" id="PF05430">
    <property type="entry name" value="Methyltransf_30"/>
    <property type="match status" value="1"/>
</dbReference>
<accession>A0A839HPL8</accession>
<dbReference type="SUPFAM" id="SSF51905">
    <property type="entry name" value="FAD/NAD(P)-binding domain"/>
    <property type="match status" value="1"/>
</dbReference>
<dbReference type="NCBIfam" id="NF033855">
    <property type="entry name" value="tRNA_MNMC2"/>
    <property type="match status" value="1"/>
</dbReference>
<comment type="catalytic activity">
    <reaction evidence="10">
        <text>5-aminomethyl-2-thiouridine(34) in tRNA + S-adenosyl-L-methionine = 5-methylaminomethyl-2-thiouridine(34) in tRNA + S-adenosyl-L-homocysteine + H(+)</text>
        <dbReference type="Rhea" id="RHEA:19569"/>
        <dbReference type="Rhea" id="RHEA-COMP:10195"/>
        <dbReference type="Rhea" id="RHEA-COMP:10197"/>
        <dbReference type="ChEBI" id="CHEBI:15378"/>
        <dbReference type="ChEBI" id="CHEBI:57856"/>
        <dbReference type="ChEBI" id="CHEBI:59789"/>
        <dbReference type="ChEBI" id="CHEBI:74454"/>
        <dbReference type="ChEBI" id="CHEBI:74455"/>
        <dbReference type="EC" id="2.1.1.61"/>
    </reaction>
</comment>
<dbReference type="Proteomes" id="UP000586093">
    <property type="component" value="Unassembled WGS sequence"/>
</dbReference>
<feature type="domain" description="MnmC-like methyltransferase" evidence="13">
    <location>
        <begin position="121"/>
        <end position="238"/>
    </location>
</feature>
<dbReference type="Gene3D" id="3.30.9.10">
    <property type="entry name" value="D-Amino Acid Oxidase, subunit A, domain 2"/>
    <property type="match status" value="1"/>
</dbReference>
<dbReference type="Gene3D" id="3.50.50.60">
    <property type="entry name" value="FAD/NAD(P)-binding domain"/>
    <property type="match status" value="1"/>
</dbReference>
<dbReference type="GO" id="GO:0050660">
    <property type="term" value="F:flavin adenine dinucleotide binding"/>
    <property type="evidence" value="ECO:0007669"/>
    <property type="project" value="UniProtKB-UniRule"/>
</dbReference>
<dbReference type="EC" id="1.5.-.-" evidence="10"/>
<dbReference type="GO" id="GO:0016645">
    <property type="term" value="F:oxidoreductase activity, acting on the CH-NH group of donors"/>
    <property type="evidence" value="ECO:0007669"/>
    <property type="project" value="InterPro"/>
</dbReference>
<evidence type="ECO:0000256" key="1">
    <source>
        <dbReference type="ARBA" id="ARBA00022490"/>
    </source>
</evidence>
<dbReference type="GO" id="GO:0004808">
    <property type="term" value="F:tRNA (5-methylaminomethyl-2-thiouridylate)(34)-methyltransferase activity"/>
    <property type="evidence" value="ECO:0007669"/>
    <property type="project" value="UniProtKB-EC"/>
</dbReference>
<dbReference type="InterPro" id="IPR047785">
    <property type="entry name" value="tRNA_MNMC2"/>
</dbReference>
<keyword evidence="1 10" id="KW-0963">Cytoplasm</keyword>
<dbReference type="EMBL" id="JACIVI010000001">
    <property type="protein sequence ID" value="MBB1161380.1"/>
    <property type="molecule type" value="Genomic_DNA"/>
</dbReference>
<comment type="cofactor">
    <cofactor evidence="10">
        <name>FAD</name>
        <dbReference type="ChEBI" id="CHEBI:57692"/>
    </cofactor>
</comment>
<dbReference type="GO" id="GO:0002097">
    <property type="term" value="P:tRNA wobble base modification"/>
    <property type="evidence" value="ECO:0007669"/>
    <property type="project" value="UniProtKB-UniRule"/>
</dbReference>
<comment type="function">
    <text evidence="10">Catalyzes the last two steps in the biosynthesis of 5-methylaminomethyl-2-thiouridine (mnm(5)s(2)U) at the wobble position (U34) in tRNA. Catalyzes the FAD-dependent demodification of cmnm(5)s(2)U34 to nm(5)s(2)U34, followed by the transfer of a methyl group from S-adenosyl-L-methionine to nm(5)s(2)U34, to form mnm(5)s(2)U34.</text>
</comment>
<dbReference type="InterPro" id="IPR017610">
    <property type="entry name" value="tRNA_S-uridine_synth_MnmC_C"/>
</dbReference>
<evidence type="ECO:0000256" key="8">
    <source>
        <dbReference type="ARBA" id="ARBA00023002"/>
    </source>
</evidence>
<protein>
    <recommendedName>
        <fullName evidence="10">tRNA 5-methylaminomethyl-2-thiouridine biosynthesis bifunctional protein MnmC</fullName>
        <shortName evidence="10">tRNA mnm(5)s(2)U biosynthesis bifunctional protein</shortName>
    </recommendedName>
    <domain>
        <recommendedName>
            <fullName evidence="10">tRNA (mnm(5)s(2)U34)-methyltransferase</fullName>
            <ecNumber evidence="10">2.1.1.61</ecNumber>
        </recommendedName>
    </domain>
    <domain>
        <recommendedName>
            <fullName evidence="10">FAD-dependent cmnm(5)s(2)U34 oxidoreductase</fullName>
            <ecNumber evidence="10">1.5.-.-</ecNumber>
        </recommendedName>
    </domain>
</protein>
<feature type="compositionally biased region" description="Low complexity" evidence="11">
    <location>
        <begin position="265"/>
        <end position="278"/>
    </location>
</feature>
<dbReference type="InterPro" id="IPR008471">
    <property type="entry name" value="MnmC-like_methylTransf"/>
</dbReference>
<evidence type="ECO:0000256" key="11">
    <source>
        <dbReference type="SAM" id="MobiDB-lite"/>
    </source>
</evidence>
<feature type="region of interest" description="FAD-dependent cmnm(5)s(2)U34 oxidoreductase" evidence="10">
    <location>
        <begin position="320"/>
        <end position="725"/>
    </location>
</feature>
<organism evidence="14 15">
    <name type="scientific">Aquariibacter albus</name>
    <dbReference type="NCBI Taxonomy" id="2759899"/>
    <lineage>
        <taxon>Bacteria</taxon>
        <taxon>Pseudomonadati</taxon>
        <taxon>Pseudomonadota</taxon>
        <taxon>Betaproteobacteria</taxon>
        <taxon>Burkholderiales</taxon>
        <taxon>Sphaerotilaceae</taxon>
        <taxon>Aquariibacter</taxon>
    </lineage>
</organism>
<feature type="compositionally biased region" description="Pro residues" evidence="11">
    <location>
        <begin position="279"/>
        <end position="296"/>
    </location>
</feature>
<evidence type="ECO:0000256" key="9">
    <source>
        <dbReference type="ARBA" id="ARBA00023268"/>
    </source>
</evidence>
<dbReference type="EC" id="2.1.1.61" evidence="10"/>
<keyword evidence="2 10" id="KW-0489">Methyltransferase</keyword>
<sequence length="725" mass="74460">MPAAIQPARIVFDAEGLPSAPDYADRYHGEAGAIAQARGVFLRGLGLLPGPDEGPPAWAGRSRHVLLETGFGLGQNFLACWAAWRADPQRPQRLVYLGLERHPPLPADLARALAGAGHAADQVEALLRAWPPASAGWHRIDLDGGQVLLQLGFGEAEALARELLATVDGLLLDGFAPSRNPEAWSPGLLRALARRCRPGARAASWTFARAVRDALSEAGFEVARRPGFASKRDRLEAVYRPVHVPPRPPGLPQGAADGIEPIRPAARSARAPAAAAAPPEAPGPAGQPPAGRPAAPPALAVLASAPAAGRLSSDRRALIVGAGLAGCAAAWALARAGWACTVVDAAAQPAAGASGNPAGLVHATFSPDDGLHARAHRAAALRMAQVAAPWLAAGRVRGALDGFLRLEPRLDGASAAAQCARAGLPATVLDWLDGPQAAARCGLPLATPGEPPPGAWCYPQGGWLAPAEVCAAFLADAAPGAVQFVGSQRVARFAPVGDEGAGWRLLDPQGGEIGRAPVLVLAAAGALPGLLRTSLGEAAAAALGPLGQVRGQLSAWPLPPGLPVPRCALSGAGYAMPPIEGWLWTGATSQHDDPEPALRRADHAHNRARLAGLLGCEPEALGPLEAARGRVGWRATTPDRLPWVGALPRAGAGSGPVPRSPAHWPRWTGPGTGVYLLGGLGSRGLTWSALAGELLASWVAGEPAPVEQTLVEALDPARRLLRPAR</sequence>
<dbReference type="HAMAP" id="MF_01102">
    <property type="entry name" value="MnmC"/>
    <property type="match status" value="1"/>
</dbReference>
<reference evidence="14 15" key="1">
    <citation type="submission" date="2020-08" db="EMBL/GenBank/DDBJ databases">
        <title>Aquariorum lacteus gen. nov., sp. nov., a new member of the family Comamonadaceae, isolated from freshwater aquarium.</title>
        <authorList>
            <person name="Chun S.-J."/>
        </authorList>
    </citation>
    <scope>NUCLEOTIDE SEQUENCE [LARGE SCALE GENOMIC DNA]</scope>
    <source>
        <strain evidence="14 15">SJAQ100</strain>
    </source>
</reference>
<dbReference type="InterPro" id="IPR023032">
    <property type="entry name" value="tRNA_MAMT_biosynth_bifunc_MnmC"/>
</dbReference>
<dbReference type="Gene3D" id="3.40.50.150">
    <property type="entry name" value="Vaccinia Virus protein VP39"/>
    <property type="match status" value="1"/>
</dbReference>
<evidence type="ECO:0000313" key="15">
    <source>
        <dbReference type="Proteomes" id="UP000586093"/>
    </source>
</evidence>
<name>A0A839HPL8_9BURK</name>
<comment type="caution">
    <text evidence="14">The sequence shown here is derived from an EMBL/GenBank/DDBJ whole genome shotgun (WGS) entry which is preliminary data.</text>
</comment>
<keyword evidence="7 10" id="KW-0274">FAD</keyword>
<evidence type="ECO:0000256" key="7">
    <source>
        <dbReference type="ARBA" id="ARBA00022827"/>
    </source>
</evidence>
<evidence type="ECO:0000256" key="4">
    <source>
        <dbReference type="ARBA" id="ARBA00022679"/>
    </source>
</evidence>
<dbReference type="GO" id="GO:0005737">
    <property type="term" value="C:cytoplasm"/>
    <property type="evidence" value="ECO:0007669"/>
    <property type="project" value="UniProtKB-SubCell"/>
</dbReference>
<comment type="similarity">
    <text evidence="10">In the N-terminal section; belongs to the methyltransferase superfamily. tRNA (mnm(5)s(2)U34)-methyltransferase family.</text>
</comment>
<dbReference type="RefSeq" id="WP_182662116.1">
    <property type="nucleotide sequence ID" value="NZ_JACIVI010000001.1"/>
</dbReference>
<evidence type="ECO:0000256" key="2">
    <source>
        <dbReference type="ARBA" id="ARBA00022603"/>
    </source>
</evidence>
<keyword evidence="6 10" id="KW-0819">tRNA processing</keyword>
<dbReference type="InterPro" id="IPR029063">
    <property type="entry name" value="SAM-dependent_MTases_sf"/>
</dbReference>
<feature type="domain" description="FAD dependent oxidoreductase" evidence="12">
    <location>
        <begin position="317"/>
        <end position="698"/>
    </location>
</feature>
<dbReference type="PANTHER" id="PTHR13847:SF283">
    <property type="entry name" value="TRNA 5-METHYLAMINOMETHYL-2-THIOURIDINE BIOSYNTHESIS BIFUNCTIONAL PROTEIN MNMC"/>
    <property type="match status" value="1"/>
</dbReference>
<evidence type="ECO:0000259" key="12">
    <source>
        <dbReference type="Pfam" id="PF01266"/>
    </source>
</evidence>
<evidence type="ECO:0000256" key="6">
    <source>
        <dbReference type="ARBA" id="ARBA00022694"/>
    </source>
</evidence>
<dbReference type="AlphaFoldDB" id="A0A839HPL8"/>
<dbReference type="GO" id="GO:0032259">
    <property type="term" value="P:methylation"/>
    <property type="evidence" value="ECO:0007669"/>
    <property type="project" value="UniProtKB-KW"/>
</dbReference>